<evidence type="ECO:0000313" key="3">
    <source>
        <dbReference type="Proteomes" id="UP000237684"/>
    </source>
</evidence>
<dbReference type="PANTHER" id="PTHR46018">
    <property type="entry name" value="ZINC PHOSPHODIESTERASE ELAC PROTEIN 1"/>
    <property type="match status" value="1"/>
</dbReference>
<accession>A0A2S8SPB1</accession>
<comment type="caution">
    <text evidence="2">The sequence shown here is derived from an EMBL/GenBank/DDBJ whole genome shotgun (WGS) entry which is preliminary data.</text>
</comment>
<proteinExistence type="predicted"/>
<sequence length="247" mass="27300">MRVEFLGTAGYHPNAQRHTAGILISDAAPEDAFLLDAGTGTWRLVARDLPSRLHIFLTHAHLDHVAGLTYLLDVCVNRELEVTLYGDKTTLHAARTSLFDSPLFTLSFAHPTREIVPGEKFEVAGVAISSFPLTHPGSCLALRFDWPQKSLAYVTDTVGDDRYFEFIRGVDVLIHERNFPDRLNELALASGHCTSSDLVRAARFSAAKTVIATHFNPLTLSDPLLEDDLYAQIPGVISARDELCIEF</sequence>
<dbReference type="Proteomes" id="UP000237684">
    <property type="component" value="Unassembled WGS sequence"/>
</dbReference>
<reference evidence="2 3" key="1">
    <citation type="journal article" date="2018" name="Syst. Appl. Microbiol.">
        <title>Abditibacterium utsteinense sp. nov., the first cultivated member of candidate phylum FBP, isolated from ice-free Antarctic soil samples.</title>
        <authorList>
            <person name="Tahon G."/>
            <person name="Tytgat B."/>
            <person name="Lebbe L."/>
            <person name="Carlier A."/>
            <person name="Willems A."/>
        </authorList>
    </citation>
    <scope>NUCLEOTIDE SEQUENCE [LARGE SCALE GENOMIC DNA]</scope>
    <source>
        <strain evidence="2 3">LMG 29911</strain>
    </source>
</reference>
<keyword evidence="3" id="KW-1185">Reference proteome</keyword>
<dbReference type="Gene3D" id="3.60.15.10">
    <property type="entry name" value="Ribonuclease Z/Hydroxyacylglutathione hydrolase-like"/>
    <property type="match status" value="1"/>
</dbReference>
<gene>
    <name evidence="2" type="ORF">B1R32_12614</name>
</gene>
<feature type="domain" description="Metallo-beta-lactamase" evidence="1">
    <location>
        <begin position="18"/>
        <end position="192"/>
    </location>
</feature>
<dbReference type="InterPro" id="IPR036866">
    <property type="entry name" value="RibonucZ/Hydroxyglut_hydro"/>
</dbReference>
<dbReference type="SUPFAM" id="SSF56281">
    <property type="entry name" value="Metallo-hydrolase/oxidoreductase"/>
    <property type="match status" value="1"/>
</dbReference>
<dbReference type="Pfam" id="PF12706">
    <property type="entry name" value="Lactamase_B_2"/>
    <property type="match status" value="1"/>
</dbReference>
<dbReference type="SMART" id="SM00849">
    <property type="entry name" value="Lactamase_B"/>
    <property type="match status" value="1"/>
</dbReference>
<dbReference type="AlphaFoldDB" id="A0A2S8SPB1"/>
<dbReference type="GO" id="GO:0042781">
    <property type="term" value="F:3'-tRNA processing endoribonuclease activity"/>
    <property type="evidence" value="ECO:0007669"/>
    <property type="project" value="TreeGrafter"/>
</dbReference>
<dbReference type="PANTHER" id="PTHR46018:SF7">
    <property type="entry name" value="RIBONUCLEASE Z"/>
    <property type="match status" value="1"/>
</dbReference>
<evidence type="ECO:0000259" key="1">
    <source>
        <dbReference type="SMART" id="SM00849"/>
    </source>
</evidence>
<dbReference type="InterPro" id="IPR001279">
    <property type="entry name" value="Metallo-B-lactamas"/>
</dbReference>
<evidence type="ECO:0000313" key="2">
    <source>
        <dbReference type="EMBL" id="PQV62630.1"/>
    </source>
</evidence>
<dbReference type="EMBL" id="NIGF01000026">
    <property type="protein sequence ID" value="PQV62630.1"/>
    <property type="molecule type" value="Genomic_DNA"/>
</dbReference>
<dbReference type="InParanoid" id="A0A2S8SPB1"/>
<name>A0A2S8SPB1_9BACT</name>
<dbReference type="RefSeq" id="WP_106381210.1">
    <property type="nucleotide sequence ID" value="NZ_NIGF01000026.1"/>
</dbReference>
<dbReference type="OrthoDB" id="9800940at2"/>
<organism evidence="2 3">
    <name type="scientific">Abditibacterium utsteinense</name>
    <dbReference type="NCBI Taxonomy" id="1960156"/>
    <lineage>
        <taxon>Bacteria</taxon>
        <taxon>Pseudomonadati</taxon>
        <taxon>Abditibacteriota</taxon>
        <taxon>Abditibacteriia</taxon>
        <taxon>Abditibacteriales</taxon>
        <taxon>Abditibacteriaceae</taxon>
        <taxon>Abditibacterium</taxon>
    </lineage>
</organism>
<protein>
    <submittedName>
        <fullName evidence="2">Ribonuclease BN, tRNA processing enzyme</fullName>
    </submittedName>
</protein>